<evidence type="ECO:0000313" key="1">
    <source>
        <dbReference type="EMBL" id="KAJ8308837.1"/>
    </source>
</evidence>
<comment type="caution">
    <text evidence="1">The sequence shown here is derived from an EMBL/GenBank/DDBJ whole genome shotgun (WGS) entry which is preliminary data.</text>
</comment>
<reference evidence="1 2" key="1">
    <citation type="submission" date="2022-12" db="EMBL/GenBank/DDBJ databases">
        <title>Chromosome-level genome of Tegillarca granosa.</title>
        <authorList>
            <person name="Kim J."/>
        </authorList>
    </citation>
    <scope>NUCLEOTIDE SEQUENCE [LARGE SCALE GENOMIC DNA]</scope>
    <source>
        <strain evidence="1">Teg-2019</strain>
        <tissue evidence="1">Adductor muscle</tissue>
    </source>
</reference>
<organism evidence="1 2">
    <name type="scientific">Tegillarca granosa</name>
    <name type="common">Malaysian cockle</name>
    <name type="synonym">Anadara granosa</name>
    <dbReference type="NCBI Taxonomy" id="220873"/>
    <lineage>
        <taxon>Eukaryota</taxon>
        <taxon>Metazoa</taxon>
        <taxon>Spiralia</taxon>
        <taxon>Lophotrochozoa</taxon>
        <taxon>Mollusca</taxon>
        <taxon>Bivalvia</taxon>
        <taxon>Autobranchia</taxon>
        <taxon>Pteriomorphia</taxon>
        <taxon>Arcoida</taxon>
        <taxon>Arcoidea</taxon>
        <taxon>Arcidae</taxon>
        <taxon>Tegillarca</taxon>
    </lineage>
</organism>
<evidence type="ECO:0000313" key="2">
    <source>
        <dbReference type="Proteomes" id="UP001217089"/>
    </source>
</evidence>
<dbReference type="EMBL" id="JARBDR010000657">
    <property type="protein sequence ID" value="KAJ8308837.1"/>
    <property type="molecule type" value="Genomic_DNA"/>
</dbReference>
<name>A0ABQ9EXW8_TEGGR</name>
<protein>
    <submittedName>
        <fullName evidence="1">Uncharacterized protein</fullName>
    </submittedName>
</protein>
<dbReference type="Proteomes" id="UP001217089">
    <property type="component" value="Unassembled WGS sequence"/>
</dbReference>
<gene>
    <name evidence="1" type="ORF">KUTeg_013711</name>
</gene>
<sequence length="337" mass="38277">MPKHYNCSKCNRRTKTDHRRKVGVGFICDKCHWLGKKNHKPAVARIDMKTECIDLLILCCGKSNAICFICNEKVFPMKLAPIQAIIDIFVKQCVFVPSGVRICCNHLSGQNIKPSVVVDASKIKKVSSSLHTTEITELLNNLRIRILDSKSRKIDFDDPNGLSEDDYYRLTGLSTQQFDDLITKVIPLKSTELRSKRFASGLLLTKLRTGLLPQTLSNIMWYEKCFTGQRISRIRVTKTSTWMPMDASEVLSSFPHLSEEYLRTLAFGVYQLKQAISYTNEHLNDDCQYIVNVSEHSNDLLHAKIQFRQTSSKNTTAGLNTKQLMIPFPCVNAAPEL</sequence>
<accession>A0ABQ9EXW8</accession>
<keyword evidence="2" id="KW-1185">Reference proteome</keyword>
<proteinExistence type="predicted"/>